<proteinExistence type="predicted"/>
<organism evidence="1 2">
    <name type="scientific">Salix koriyanagi</name>
    <dbReference type="NCBI Taxonomy" id="2511006"/>
    <lineage>
        <taxon>Eukaryota</taxon>
        <taxon>Viridiplantae</taxon>
        <taxon>Streptophyta</taxon>
        <taxon>Embryophyta</taxon>
        <taxon>Tracheophyta</taxon>
        <taxon>Spermatophyta</taxon>
        <taxon>Magnoliopsida</taxon>
        <taxon>eudicotyledons</taxon>
        <taxon>Gunneridae</taxon>
        <taxon>Pentapetalae</taxon>
        <taxon>rosids</taxon>
        <taxon>fabids</taxon>
        <taxon>Malpighiales</taxon>
        <taxon>Salicaceae</taxon>
        <taxon>Saliceae</taxon>
        <taxon>Salix</taxon>
    </lineage>
</organism>
<protein>
    <submittedName>
        <fullName evidence="1">PEROXISOMAL MEMBRANE PROTEIN 2 PXMP2 MPV17</fullName>
    </submittedName>
</protein>
<feature type="non-terminal residue" evidence="1">
    <location>
        <position position="50"/>
    </location>
</feature>
<evidence type="ECO:0000313" key="1">
    <source>
        <dbReference type="EMBL" id="KAJ6758481.1"/>
    </source>
</evidence>
<accession>A0A9Q0W1U7</accession>
<name>A0A9Q0W1U7_9ROSI</name>
<sequence length="50" mass="5862">MLRMWKWYQNCLTVHPVKTQMISSGVIWGLGDIAAQSITHYTAERNRQIK</sequence>
<reference evidence="1" key="2">
    <citation type="journal article" date="2023" name="Int. J. Mol. Sci.">
        <title>De Novo Assembly and Annotation of 11 Diverse Shrub Willow (Salix) Genomes Reveals Novel Gene Organization in Sex-Linked Regions.</title>
        <authorList>
            <person name="Hyden B."/>
            <person name="Feng K."/>
            <person name="Yates T.B."/>
            <person name="Jawdy S."/>
            <person name="Cereghino C."/>
            <person name="Smart L.B."/>
            <person name="Muchero W."/>
        </authorList>
    </citation>
    <scope>NUCLEOTIDE SEQUENCE</scope>
    <source>
        <tissue evidence="1">Shoot tip</tissue>
    </source>
</reference>
<dbReference type="Proteomes" id="UP001151752">
    <property type="component" value="Chromosome 18"/>
</dbReference>
<keyword evidence="2" id="KW-1185">Reference proteome</keyword>
<comment type="caution">
    <text evidence="1">The sequence shown here is derived from an EMBL/GenBank/DDBJ whole genome shotgun (WGS) entry which is preliminary data.</text>
</comment>
<reference evidence="1" key="1">
    <citation type="submission" date="2022-11" db="EMBL/GenBank/DDBJ databases">
        <authorList>
            <person name="Hyden B.L."/>
            <person name="Feng K."/>
            <person name="Yates T."/>
            <person name="Jawdy S."/>
            <person name="Smart L.B."/>
            <person name="Muchero W."/>
        </authorList>
    </citation>
    <scope>NUCLEOTIDE SEQUENCE</scope>
    <source>
        <tissue evidence="1">Shoot tip</tissue>
    </source>
</reference>
<gene>
    <name evidence="1" type="ORF">OIU74_025189</name>
</gene>
<dbReference type="AlphaFoldDB" id="A0A9Q0W1U7"/>
<dbReference type="EMBL" id="JAPFFM010000006">
    <property type="protein sequence ID" value="KAJ6758481.1"/>
    <property type="molecule type" value="Genomic_DNA"/>
</dbReference>
<evidence type="ECO:0000313" key="2">
    <source>
        <dbReference type="Proteomes" id="UP001151752"/>
    </source>
</evidence>